<protein>
    <submittedName>
        <fullName evidence="1">Uncharacterized protein</fullName>
    </submittedName>
</protein>
<comment type="caution">
    <text evidence="1">The sequence shown here is derived from an EMBL/GenBank/DDBJ whole genome shotgun (WGS) entry which is preliminary data.</text>
</comment>
<feature type="non-terminal residue" evidence="1">
    <location>
        <position position="1"/>
    </location>
</feature>
<evidence type="ECO:0000313" key="1">
    <source>
        <dbReference type="EMBL" id="GAH32967.1"/>
    </source>
</evidence>
<sequence>TGNLGILNILVDKIWVKDNRIYFRVQEIISGEKRYLRKENIPNIYSIPDKDLFSIRCRLYF</sequence>
<gene>
    <name evidence="1" type="ORF">S03H2_21959</name>
</gene>
<reference evidence="1" key="1">
    <citation type="journal article" date="2014" name="Front. Microbiol.">
        <title>High frequency of phylogenetically diverse reductive dehalogenase-homologous genes in deep subseafloor sedimentary metagenomes.</title>
        <authorList>
            <person name="Kawai M."/>
            <person name="Futagami T."/>
            <person name="Toyoda A."/>
            <person name="Takaki Y."/>
            <person name="Nishi S."/>
            <person name="Hori S."/>
            <person name="Arai W."/>
            <person name="Tsubouchi T."/>
            <person name="Morono Y."/>
            <person name="Uchiyama I."/>
            <person name="Ito T."/>
            <person name="Fujiyama A."/>
            <person name="Inagaki F."/>
            <person name="Takami H."/>
        </authorList>
    </citation>
    <scope>NUCLEOTIDE SEQUENCE</scope>
    <source>
        <strain evidence="1">Expedition CK06-06</strain>
    </source>
</reference>
<name>X1EK76_9ZZZZ</name>
<dbReference type="AlphaFoldDB" id="X1EK76"/>
<organism evidence="1">
    <name type="scientific">marine sediment metagenome</name>
    <dbReference type="NCBI Taxonomy" id="412755"/>
    <lineage>
        <taxon>unclassified sequences</taxon>
        <taxon>metagenomes</taxon>
        <taxon>ecological metagenomes</taxon>
    </lineage>
</organism>
<proteinExistence type="predicted"/>
<accession>X1EK76</accession>
<dbReference type="EMBL" id="BARU01011754">
    <property type="protein sequence ID" value="GAH32967.1"/>
    <property type="molecule type" value="Genomic_DNA"/>
</dbReference>